<dbReference type="PANTHER" id="PTHR12589">
    <property type="entry name" value="PYRUVOYL TETRAHYDROBIOPTERIN SYNTHASE"/>
    <property type="match status" value="1"/>
</dbReference>
<dbReference type="NCBIfam" id="TIGR03367">
    <property type="entry name" value="queuosine_QueD"/>
    <property type="match status" value="1"/>
</dbReference>
<keyword evidence="5 8" id="KW-0862">Zinc</keyword>
<dbReference type="Proteomes" id="UP001058120">
    <property type="component" value="Chromosome"/>
</dbReference>
<evidence type="ECO:0000313" key="10">
    <source>
        <dbReference type="Proteomes" id="UP001058120"/>
    </source>
</evidence>
<evidence type="ECO:0000256" key="3">
    <source>
        <dbReference type="ARBA" id="ARBA00018141"/>
    </source>
</evidence>
<keyword evidence="10" id="KW-1185">Reference proteome</keyword>
<evidence type="ECO:0000256" key="8">
    <source>
        <dbReference type="PIRNR" id="PIRNR006113"/>
    </source>
</evidence>
<evidence type="ECO:0000313" key="9">
    <source>
        <dbReference type="EMBL" id="UWX06216.1"/>
    </source>
</evidence>
<dbReference type="Pfam" id="PF01242">
    <property type="entry name" value="PTPS"/>
    <property type="match status" value="1"/>
</dbReference>
<gene>
    <name evidence="9" type="primary">queD</name>
    <name evidence="9" type="ORF">JBF11_02545</name>
</gene>
<keyword evidence="4 8" id="KW-0479">Metal-binding</keyword>
<comment type="pathway">
    <text evidence="1 8">Purine metabolism; 7-cyano-7-deazaguanine biosynthesis.</text>
</comment>
<dbReference type="SUPFAM" id="SSF55620">
    <property type="entry name" value="Tetrahydrobiopterin biosynthesis enzymes-like"/>
    <property type="match status" value="1"/>
</dbReference>
<evidence type="ECO:0000256" key="6">
    <source>
        <dbReference type="ARBA" id="ARBA00023239"/>
    </source>
</evidence>
<dbReference type="InterPro" id="IPR038418">
    <property type="entry name" value="6-PTP_synth/QueD_sf"/>
</dbReference>
<accession>A0ABY5Y3Y4</accession>
<name>A0ABY5Y3Y4_9BACT</name>
<reference evidence="9" key="1">
    <citation type="submission" date="2020-12" db="EMBL/GenBank/DDBJ databases">
        <title>Taurinivorans muris gen. nov., sp. nov., fundamental and realized metabolic niche of a ubiquitous sulfidogenic bacterium in the murine intestine.</title>
        <authorList>
            <person name="Ye H."/>
            <person name="Hanson B.T."/>
            <person name="Loy A."/>
        </authorList>
    </citation>
    <scope>NUCLEOTIDE SEQUENCE</scope>
    <source>
        <strain evidence="9">LT0009</strain>
    </source>
</reference>
<dbReference type="PIRSF" id="PIRSF006113">
    <property type="entry name" value="PTP_synth"/>
    <property type="match status" value="1"/>
</dbReference>
<keyword evidence="6 8" id="KW-0456">Lyase</keyword>
<dbReference type="RefSeq" id="WP_334315818.1">
    <property type="nucleotide sequence ID" value="NZ_CP065938.1"/>
</dbReference>
<comment type="catalytic activity">
    <reaction evidence="7 8">
        <text>7,8-dihydroneopterin 3'-triphosphate + H2O = 6-carboxy-5,6,7,8-tetrahydropterin + triphosphate + acetaldehyde + 2 H(+)</text>
        <dbReference type="Rhea" id="RHEA:27966"/>
        <dbReference type="ChEBI" id="CHEBI:15343"/>
        <dbReference type="ChEBI" id="CHEBI:15377"/>
        <dbReference type="ChEBI" id="CHEBI:15378"/>
        <dbReference type="ChEBI" id="CHEBI:18036"/>
        <dbReference type="ChEBI" id="CHEBI:58462"/>
        <dbReference type="ChEBI" id="CHEBI:61032"/>
        <dbReference type="EC" id="4.1.2.50"/>
    </reaction>
</comment>
<dbReference type="EC" id="4.-.-.-" evidence="8"/>
<keyword evidence="8" id="KW-0671">Queuosine biosynthesis</keyword>
<protein>
    <recommendedName>
        <fullName evidence="3 8">6-carboxy-5,6,7,8-tetrahydropterin synthase</fullName>
        <ecNumber evidence="8">4.-.-.-</ecNumber>
    </recommendedName>
</protein>
<evidence type="ECO:0000256" key="2">
    <source>
        <dbReference type="ARBA" id="ARBA00008900"/>
    </source>
</evidence>
<dbReference type="Gene3D" id="3.30.479.10">
    <property type="entry name" value="6-pyruvoyl tetrahydropterin synthase/QueD"/>
    <property type="match status" value="1"/>
</dbReference>
<dbReference type="PANTHER" id="PTHR12589:SF7">
    <property type="entry name" value="6-PYRUVOYL TETRAHYDROBIOPTERIN SYNTHASE"/>
    <property type="match status" value="1"/>
</dbReference>
<sequence length="130" mass="15092">MARSFWQLTVREGFSSAHALRNYQGKCENMHGHNYLAELVVEGDTLTEDTELVADFTVLKKILREELQKLDHCVLNETPPFDKINPSSENIARYLWKCIEPRLKEFPVRLYSVSISEKSAQTATYREIKD</sequence>
<proteinExistence type="inferred from homology"/>
<comment type="cofactor">
    <cofactor evidence="8">
        <name>Zn(2+)</name>
        <dbReference type="ChEBI" id="CHEBI:29105"/>
    </cofactor>
    <text evidence="8">Binds 1 zinc ion per subunit.</text>
</comment>
<evidence type="ECO:0000256" key="1">
    <source>
        <dbReference type="ARBA" id="ARBA00005061"/>
    </source>
</evidence>
<evidence type="ECO:0000256" key="7">
    <source>
        <dbReference type="ARBA" id="ARBA00048807"/>
    </source>
</evidence>
<dbReference type="InterPro" id="IPR007115">
    <property type="entry name" value="6-PTP_synth/QueD"/>
</dbReference>
<evidence type="ECO:0000256" key="5">
    <source>
        <dbReference type="ARBA" id="ARBA00022833"/>
    </source>
</evidence>
<organism evidence="9 10">
    <name type="scientific">Taurinivorans muris</name>
    <dbReference type="NCBI Taxonomy" id="2787751"/>
    <lineage>
        <taxon>Bacteria</taxon>
        <taxon>Pseudomonadati</taxon>
        <taxon>Thermodesulfobacteriota</taxon>
        <taxon>Desulfovibrionia</taxon>
        <taxon>Desulfovibrionales</taxon>
        <taxon>Desulfovibrionaceae</taxon>
        <taxon>Taurinivorans</taxon>
    </lineage>
</organism>
<evidence type="ECO:0000256" key="4">
    <source>
        <dbReference type="ARBA" id="ARBA00022723"/>
    </source>
</evidence>
<dbReference type="EMBL" id="CP065938">
    <property type="protein sequence ID" value="UWX06216.1"/>
    <property type="molecule type" value="Genomic_DNA"/>
</dbReference>
<comment type="similarity">
    <text evidence="2 8">Belongs to the PTPS family. QueD subfamily.</text>
</comment>